<protein>
    <submittedName>
        <fullName evidence="1">Uncharacterized protein</fullName>
    </submittedName>
</protein>
<dbReference type="AlphaFoldDB" id="A0A0C3ECM1"/>
<evidence type="ECO:0000313" key="2">
    <source>
        <dbReference type="Proteomes" id="UP000053989"/>
    </source>
</evidence>
<dbReference type="Proteomes" id="UP000053989">
    <property type="component" value="Unassembled WGS sequence"/>
</dbReference>
<accession>A0A0C3ECM1</accession>
<sequence>MDDQEIPMILPPFDLLFLPPGTYGISYDISTSKTENNLPEGRRITQRAVAHGEVERRLQSGGFRWIRSSYWICDDTHAVDAYWMALTLSWPLSKPECTVNNVKIHYISNQTFSIDV</sequence>
<dbReference type="EMBL" id="KN822021">
    <property type="protein sequence ID" value="KIM65681.1"/>
    <property type="molecule type" value="Genomic_DNA"/>
</dbReference>
<organism evidence="1 2">
    <name type="scientific">Scleroderma citrinum Foug A</name>
    <dbReference type="NCBI Taxonomy" id="1036808"/>
    <lineage>
        <taxon>Eukaryota</taxon>
        <taxon>Fungi</taxon>
        <taxon>Dikarya</taxon>
        <taxon>Basidiomycota</taxon>
        <taxon>Agaricomycotina</taxon>
        <taxon>Agaricomycetes</taxon>
        <taxon>Agaricomycetidae</taxon>
        <taxon>Boletales</taxon>
        <taxon>Sclerodermatineae</taxon>
        <taxon>Sclerodermataceae</taxon>
        <taxon>Scleroderma</taxon>
    </lineage>
</organism>
<dbReference type="InParanoid" id="A0A0C3ECM1"/>
<proteinExistence type="predicted"/>
<reference evidence="1 2" key="1">
    <citation type="submission" date="2014-04" db="EMBL/GenBank/DDBJ databases">
        <authorList>
            <consortium name="DOE Joint Genome Institute"/>
            <person name="Kuo A."/>
            <person name="Kohler A."/>
            <person name="Nagy L.G."/>
            <person name="Floudas D."/>
            <person name="Copeland A."/>
            <person name="Barry K.W."/>
            <person name="Cichocki N."/>
            <person name="Veneault-Fourrey C."/>
            <person name="LaButti K."/>
            <person name="Lindquist E.A."/>
            <person name="Lipzen A."/>
            <person name="Lundell T."/>
            <person name="Morin E."/>
            <person name="Murat C."/>
            <person name="Sun H."/>
            <person name="Tunlid A."/>
            <person name="Henrissat B."/>
            <person name="Grigoriev I.V."/>
            <person name="Hibbett D.S."/>
            <person name="Martin F."/>
            <person name="Nordberg H.P."/>
            <person name="Cantor M.N."/>
            <person name="Hua S.X."/>
        </authorList>
    </citation>
    <scope>NUCLEOTIDE SEQUENCE [LARGE SCALE GENOMIC DNA]</scope>
    <source>
        <strain evidence="1 2">Foug A</strain>
    </source>
</reference>
<dbReference type="OrthoDB" id="3262259at2759"/>
<gene>
    <name evidence="1" type="ORF">SCLCIDRAFT_1212083</name>
</gene>
<name>A0A0C3ECM1_9AGAM</name>
<keyword evidence="2" id="KW-1185">Reference proteome</keyword>
<reference evidence="2" key="2">
    <citation type="submission" date="2015-01" db="EMBL/GenBank/DDBJ databases">
        <title>Evolutionary Origins and Diversification of the Mycorrhizal Mutualists.</title>
        <authorList>
            <consortium name="DOE Joint Genome Institute"/>
            <consortium name="Mycorrhizal Genomics Consortium"/>
            <person name="Kohler A."/>
            <person name="Kuo A."/>
            <person name="Nagy L.G."/>
            <person name="Floudas D."/>
            <person name="Copeland A."/>
            <person name="Barry K.W."/>
            <person name="Cichocki N."/>
            <person name="Veneault-Fourrey C."/>
            <person name="LaButti K."/>
            <person name="Lindquist E.A."/>
            <person name="Lipzen A."/>
            <person name="Lundell T."/>
            <person name="Morin E."/>
            <person name="Murat C."/>
            <person name="Riley R."/>
            <person name="Ohm R."/>
            <person name="Sun H."/>
            <person name="Tunlid A."/>
            <person name="Henrissat B."/>
            <person name="Grigoriev I.V."/>
            <person name="Hibbett D.S."/>
            <person name="Martin F."/>
        </authorList>
    </citation>
    <scope>NUCLEOTIDE SEQUENCE [LARGE SCALE GENOMIC DNA]</scope>
    <source>
        <strain evidence="2">Foug A</strain>
    </source>
</reference>
<evidence type="ECO:0000313" key="1">
    <source>
        <dbReference type="EMBL" id="KIM65681.1"/>
    </source>
</evidence>
<dbReference type="HOGENOM" id="CLU_103878_1_0_1"/>